<proteinExistence type="predicted"/>
<evidence type="ECO:0000313" key="1">
    <source>
        <dbReference type="EMBL" id="CAG6470450.1"/>
    </source>
</evidence>
<dbReference type="EMBL" id="HBUE01065315">
    <property type="protein sequence ID" value="CAG6470450.1"/>
    <property type="molecule type" value="Transcribed_RNA"/>
</dbReference>
<accession>A0A8D8B8U4</accession>
<dbReference type="AlphaFoldDB" id="A0A8D8B8U4"/>
<sequence length="129" mass="14926">MCARVIVTPFFDVPDDHHHRVVLSWLRASLSRDSSSPQQNISSSRVLELNVFSISRHTGVAVDSLTKHTNSIATTTTEANWIIRRSRGEKKNNSEWMLHLELFTINYPALLAANRRRRRRSSHRLEHLD</sequence>
<organism evidence="1">
    <name type="scientific">Culex pipiens</name>
    <name type="common">House mosquito</name>
    <dbReference type="NCBI Taxonomy" id="7175"/>
    <lineage>
        <taxon>Eukaryota</taxon>
        <taxon>Metazoa</taxon>
        <taxon>Ecdysozoa</taxon>
        <taxon>Arthropoda</taxon>
        <taxon>Hexapoda</taxon>
        <taxon>Insecta</taxon>
        <taxon>Pterygota</taxon>
        <taxon>Neoptera</taxon>
        <taxon>Endopterygota</taxon>
        <taxon>Diptera</taxon>
        <taxon>Nematocera</taxon>
        <taxon>Culicoidea</taxon>
        <taxon>Culicidae</taxon>
        <taxon>Culicinae</taxon>
        <taxon>Culicini</taxon>
        <taxon>Culex</taxon>
        <taxon>Culex</taxon>
    </lineage>
</organism>
<protein>
    <submittedName>
        <fullName evidence="1">(northern house mosquito) hypothetical protein</fullName>
    </submittedName>
</protein>
<reference evidence="1" key="1">
    <citation type="submission" date="2021-05" db="EMBL/GenBank/DDBJ databases">
        <authorList>
            <person name="Alioto T."/>
            <person name="Alioto T."/>
            <person name="Gomez Garrido J."/>
        </authorList>
    </citation>
    <scope>NUCLEOTIDE SEQUENCE</scope>
</reference>
<name>A0A8D8B8U4_CULPI</name>